<sequence>MKQFLLSLGSDKNHDRILKGVLVVSILLSITMLAAFLPGIFNR</sequence>
<evidence type="ECO:0000256" key="1">
    <source>
        <dbReference type="SAM" id="Phobius"/>
    </source>
</evidence>
<feature type="transmembrane region" description="Helical" evidence="1">
    <location>
        <begin position="21"/>
        <end position="41"/>
    </location>
</feature>
<dbReference type="AlphaFoldDB" id="A0A1X7J9M3"/>
<evidence type="ECO:0000313" key="2">
    <source>
        <dbReference type="EMBL" id="SMG24030.1"/>
    </source>
</evidence>
<gene>
    <name evidence="2" type="ORF">SAMN06265784_102356</name>
</gene>
<keyword evidence="1" id="KW-1133">Transmembrane helix</keyword>
<dbReference type="EMBL" id="FXAT01000002">
    <property type="protein sequence ID" value="SMG24030.1"/>
    <property type="molecule type" value="Genomic_DNA"/>
</dbReference>
<keyword evidence="3" id="KW-1185">Reference proteome</keyword>
<keyword evidence="1" id="KW-0472">Membrane</keyword>
<dbReference type="Proteomes" id="UP000193228">
    <property type="component" value="Unassembled WGS sequence"/>
</dbReference>
<reference evidence="3" key="1">
    <citation type="submission" date="2017-04" db="EMBL/GenBank/DDBJ databases">
        <authorList>
            <person name="Varghese N."/>
            <person name="Submissions S."/>
        </authorList>
    </citation>
    <scope>NUCLEOTIDE SEQUENCE [LARGE SCALE GENOMIC DNA]</scope>
    <source>
        <strain evidence="3">LMG 29540</strain>
    </source>
</reference>
<organism evidence="2 3">
    <name type="scientific">Paraburkholderia susongensis</name>
    <dbReference type="NCBI Taxonomy" id="1515439"/>
    <lineage>
        <taxon>Bacteria</taxon>
        <taxon>Pseudomonadati</taxon>
        <taxon>Pseudomonadota</taxon>
        <taxon>Betaproteobacteria</taxon>
        <taxon>Burkholderiales</taxon>
        <taxon>Burkholderiaceae</taxon>
        <taxon>Paraburkholderia</taxon>
    </lineage>
</organism>
<evidence type="ECO:0000313" key="3">
    <source>
        <dbReference type="Proteomes" id="UP000193228"/>
    </source>
</evidence>
<name>A0A1X7J9M3_9BURK</name>
<proteinExistence type="predicted"/>
<accession>A0A1X7J9M3</accession>
<dbReference type="RefSeq" id="WP_275937488.1">
    <property type="nucleotide sequence ID" value="NZ_FXAT01000002.1"/>
</dbReference>
<keyword evidence="1" id="KW-0812">Transmembrane</keyword>
<protein>
    <submittedName>
        <fullName evidence="2">Uncharacterized protein</fullName>
    </submittedName>
</protein>